<evidence type="ECO:0000313" key="2">
    <source>
        <dbReference type="Proteomes" id="UP001168524"/>
    </source>
</evidence>
<dbReference type="Gene3D" id="3.40.50.1240">
    <property type="entry name" value="Phosphoglycerate mutase-like"/>
    <property type="match status" value="1"/>
</dbReference>
<reference evidence="1" key="1">
    <citation type="submission" date="2023-06" db="EMBL/GenBank/DDBJ databases">
        <title>Two novel species of Acinetobacter isolated from motorbike repairing workshop in Vietnam.</title>
        <authorList>
            <person name="Le N.T.T."/>
        </authorList>
    </citation>
    <scope>NUCLEOTIDE SEQUENCE</scope>
    <source>
        <strain evidence="1">VNH17</strain>
    </source>
</reference>
<dbReference type="EMBL" id="JAUDZE010000001">
    <property type="protein sequence ID" value="MDN0013500.1"/>
    <property type="molecule type" value="Genomic_DNA"/>
</dbReference>
<keyword evidence="1" id="KW-0413">Isomerase</keyword>
<dbReference type="Proteomes" id="UP001168524">
    <property type="component" value="Unassembled WGS sequence"/>
</dbReference>
<accession>A0ABT7WLE5</accession>
<comment type="caution">
    <text evidence="1">The sequence shown here is derived from an EMBL/GenBank/DDBJ whole genome shotgun (WGS) entry which is preliminary data.</text>
</comment>
<dbReference type="Pfam" id="PF00300">
    <property type="entry name" value="His_Phos_1"/>
    <property type="match status" value="1"/>
</dbReference>
<dbReference type="SUPFAM" id="SSF53254">
    <property type="entry name" value="Phosphoglycerate mutase-like"/>
    <property type="match status" value="1"/>
</dbReference>
<evidence type="ECO:0000313" key="1">
    <source>
        <dbReference type="EMBL" id="MDN0013500.1"/>
    </source>
</evidence>
<dbReference type="GO" id="GO:0016853">
    <property type="term" value="F:isomerase activity"/>
    <property type="evidence" value="ECO:0007669"/>
    <property type="project" value="UniProtKB-KW"/>
</dbReference>
<organism evidence="1 2">
    <name type="scientific">Acinetobacter thutiue</name>
    <dbReference type="NCBI Taxonomy" id="2998078"/>
    <lineage>
        <taxon>Bacteria</taxon>
        <taxon>Pseudomonadati</taxon>
        <taxon>Pseudomonadota</taxon>
        <taxon>Gammaproteobacteria</taxon>
        <taxon>Moraxellales</taxon>
        <taxon>Moraxellaceae</taxon>
        <taxon>Acinetobacter</taxon>
    </lineage>
</organism>
<keyword evidence="2" id="KW-1185">Reference proteome</keyword>
<dbReference type="InterPro" id="IPR029033">
    <property type="entry name" value="His_PPase_superfam"/>
</dbReference>
<sequence>MALHLLPKSMFEAIDLLPDASTPVTLFTRHSLRELVNGQGLAGYDLQLTEQGRELAYAWGQYLIQNTDRAIQHCISSPIQRCVDTAALMIEGADRIHKVVNTHTIEIVEQRLLVEPGSFVLDIQQAAPYFRKQGALGFINSFVNNALPGMKHPITGVFDVLELLYHTHPTRQNGLSLAVSHDTILAAIVAVISGNKQIEQSDWPDMMEGLFVWFEGEDFVNSKLKWIWRGERQELTIKDFQNQ</sequence>
<dbReference type="RefSeq" id="WP_267979729.1">
    <property type="nucleotide sequence ID" value="NZ_JAPQKF010000001.1"/>
</dbReference>
<dbReference type="CDD" id="cd07040">
    <property type="entry name" value="HP"/>
    <property type="match status" value="1"/>
</dbReference>
<proteinExistence type="predicted"/>
<dbReference type="InterPro" id="IPR013078">
    <property type="entry name" value="His_Pase_superF_clade-1"/>
</dbReference>
<gene>
    <name evidence="1" type="ORF">QTA56_04480</name>
</gene>
<dbReference type="EC" id="5.4.2.-" evidence="1"/>
<protein>
    <submittedName>
        <fullName evidence="1">Phosphoglycerate mutase family protein</fullName>
        <ecNumber evidence="1">5.4.2.-</ecNumber>
    </submittedName>
</protein>
<name>A0ABT7WLE5_9GAMM</name>